<keyword evidence="1" id="KW-0723">Serine/threonine-protein kinase</keyword>
<dbReference type="Pfam" id="PF00069">
    <property type="entry name" value="Pkinase"/>
    <property type="match status" value="1"/>
</dbReference>
<dbReference type="InterPro" id="IPR050117">
    <property type="entry name" value="MAPK"/>
</dbReference>
<evidence type="ECO:0000313" key="5">
    <source>
        <dbReference type="EMBL" id="KAK3671788.1"/>
    </source>
</evidence>
<reference evidence="5" key="1">
    <citation type="submission" date="2023-07" db="EMBL/GenBank/DDBJ databases">
        <title>Black Yeasts Isolated from many extreme environments.</title>
        <authorList>
            <person name="Coleine C."/>
            <person name="Stajich J.E."/>
            <person name="Selbmann L."/>
        </authorList>
    </citation>
    <scope>NUCLEOTIDE SEQUENCE</scope>
    <source>
        <strain evidence="5">CCFEE 5485</strain>
    </source>
</reference>
<dbReference type="Gene3D" id="1.10.510.10">
    <property type="entry name" value="Transferase(Phosphotransferase) domain 1"/>
    <property type="match status" value="1"/>
</dbReference>
<proteinExistence type="predicted"/>
<protein>
    <recommendedName>
        <fullName evidence="4">Protein kinase domain-containing protein</fullName>
    </recommendedName>
</protein>
<organism evidence="5 6">
    <name type="scientific">Recurvomyces mirabilis</name>
    <dbReference type="NCBI Taxonomy" id="574656"/>
    <lineage>
        <taxon>Eukaryota</taxon>
        <taxon>Fungi</taxon>
        <taxon>Dikarya</taxon>
        <taxon>Ascomycota</taxon>
        <taxon>Pezizomycotina</taxon>
        <taxon>Dothideomycetes</taxon>
        <taxon>Dothideomycetidae</taxon>
        <taxon>Mycosphaerellales</taxon>
        <taxon>Teratosphaeriaceae</taxon>
        <taxon>Recurvomyces</taxon>
    </lineage>
</organism>
<keyword evidence="1" id="KW-0418">Kinase</keyword>
<evidence type="ECO:0000256" key="3">
    <source>
        <dbReference type="ARBA" id="ARBA00022840"/>
    </source>
</evidence>
<dbReference type="AlphaFoldDB" id="A0AAE0WFS4"/>
<dbReference type="InterPro" id="IPR000719">
    <property type="entry name" value="Prot_kinase_dom"/>
</dbReference>
<dbReference type="PANTHER" id="PTHR24055">
    <property type="entry name" value="MITOGEN-ACTIVATED PROTEIN KINASE"/>
    <property type="match status" value="1"/>
</dbReference>
<keyword evidence="6" id="KW-1185">Reference proteome</keyword>
<dbReference type="Proteomes" id="UP001274830">
    <property type="component" value="Unassembled WGS sequence"/>
</dbReference>
<keyword evidence="3" id="KW-0067">ATP-binding</keyword>
<evidence type="ECO:0000256" key="2">
    <source>
        <dbReference type="ARBA" id="ARBA00022741"/>
    </source>
</evidence>
<evidence type="ECO:0000313" key="6">
    <source>
        <dbReference type="Proteomes" id="UP001274830"/>
    </source>
</evidence>
<accession>A0AAE0WFS4</accession>
<dbReference type="EMBL" id="JAUTXT010000039">
    <property type="protein sequence ID" value="KAK3671788.1"/>
    <property type="molecule type" value="Genomic_DNA"/>
</dbReference>
<dbReference type="GO" id="GO:0005524">
    <property type="term" value="F:ATP binding"/>
    <property type="evidence" value="ECO:0007669"/>
    <property type="project" value="UniProtKB-KW"/>
</dbReference>
<keyword evidence="1" id="KW-0808">Transferase</keyword>
<dbReference type="SUPFAM" id="SSF56112">
    <property type="entry name" value="Protein kinase-like (PK-like)"/>
    <property type="match status" value="1"/>
</dbReference>
<evidence type="ECO:0000256" key="1">
    <source>
        <dbReference type="ARBA" id="ARBA00022527"/>
    </source>
</evidence>
<gene>
    <name evidence="5" type="ORF">LTR78_008333</name>
</gene>
<sequence>MGNIQPEVHRAPETLMQFESYSSAVDIWNVGCVLWDMLEVEHLFDGRDEDGQHNNRVHMHEIVSLLGNPPTELLRRSPQTWRLFDESGIYQPSQYVSCAVANLDVTGQWGAKPAIDHTSLEDGMKNVALQKKTQVIQILANMLRWLPEKKATARELLEHPWMQDDRPRSGFEKIEHFISAEQWDIGLC</sequence>
<dbReference type="InterPro" id="IPR011009">
    <property type="entry name" value="Kinase-like_dom_sf"/>
</dbReference>
<evidence type="ECO:0000259" key="4">
    <source>
        <dbReference type="PROSITE" id="PS50011"/>
    </source>
</evidence>
<dbReference type="PROSITE" id="PS50011">
    <property type="entry name" value="PROTEIN_KINASE_DOM"/>
    <property type="match status" value="1"/>
</dbReference>
<dbReference type="GO" id="GO:0004674">
    <property type="term" value="F:protein serine/threonine kinase activity"/>
    <property type="evidence" value="ECO:0007669"/>
    <property type="project" value="UniProtKB-KW"/>
</dbReference>
<name>A0AAE0WFS4_9PEZI</name>
<comment type="caution">
    <text evidence="5">The sequence shown here is derived from an EMBL/GenBank/DDBJ whole genome shotgun (WGS) entry which is preliminary data.</text>
</comment>
<feature type="domain" description="Protein kinase" evidence="4">
    <location>
        <begin position="1"/>
        <end position="162"/>
    </location>
</feature>
<keyword evidence="2" id="KW-0547">Nucleotide-binding</keyword>